<dbReference type="InterPro" id="IPR052728">
    <property type="entry name" value="O2_lipid_transport_reg"/>
</dbReference>
<feature type="transmembrane region" description="Helical" evidence="1">
    <location>
        <begin position="239"/>
        <end position="259"/>
    </location>
</feature>
<feature type="transmembrane region" description="Helical" evidence="1">
    <location>
        <begin position="207"/>
        <end position="227"/>
    </location>
</feature>
<dbReference type="AlphaFoldDB" id="A0A7R9PV53"/>
<accession>A0A7R9PV53</accession>
<feature type="non-terminal residue" evidence="2">
    <location>
        <position position="622"/>
    </location>
</feature>
<reference evidence="2" key="1">
    <citation type="submission" date="2020-11" db="EMBL/GenBank/DDBJ databases">
        <authorList>
            <person name="Tran Van P."/>
        </authorList>
    </citation>
    <scope>NUCLEOTIDE SEQUENCE</scope>
</reference>
<keyword evidence="1" id="KW-0472">Membrane</keyword>
<feature type="transmembrane region" description="Helical" evidence="1">
    <location>
        <begin position="347"/>
        <end position="371"/>
    </location>
</feature>
<dbReference type="EMBL" id="OC855372">
    <property type="protein sequence ID" value="CAD7621870.1"/>
    <property type="molecule type" value="Genomic_DNA"/>
</dbReference>
<dbReference type="Proteomes" id="UP000759131">
    <property type="component" value="Unassembled WGS sequence"/>
</dbReference>
<evidence type="ECO:0000256" key="1">
    <source>
        <dbReference type="SAM" id="Phobius"/>
    </source>
</evidence>
<organism evidence="2">
    <name type="scientific">Medioppia subpectinata</name>
    <dbReference type="NCBI Taxonomy" id="1979941"/>
    <lineage>
        <taxon>Eukaryota</taxon>
        <taxon>Metazoa</taxon>
        <taxon>Ecdysozoa</taxon>
        <taxon>Arthropoda</taxon>
        <taxon>Chelicerata</taxon>
        <taxon>Arachnida</taxon>
        <taxon>Acari</taxon>
        <taxon>Acariformes</taxon>
        <taxon>Sarcoptiformes</taxon>
        <taxon>Oribatida</taxon>
        <taxon>Brachypylina</taxon>
        <taxon>Oppioidea</taxon>
        <taxon>Oppiidae</taxon>
        <taxon>Medioppia</taxon>
    </lineage>
</organism>
<evidence type="ECO:0000313" key="2">
    <source>
        <dbReference type="EMBL" id="CAD7621870.1"/>
    </source>
</evidence>
<sequence>ATFIDFSGQFFGTQSGITSLSGQLCQSFSAIVNFKAIFSSNRQNNRFQLLDGIRSILSFWVLHNHEYYLSILPMHSNDSKVSRGIFNSPTYMIYLRIIPATMGAILVIFIYPLIGNVQFLQLVSKQLTILICITYISTDFQLYAVAPAVFLVIYHCPRLGVVWNVLAIMLGMFLCIMPRVIRGIAYILEMPFGESLWAGTRAMQAFYWRPDTHVITYMIGILLGYLIRRKPDLYLGGRVGETFLWIACPTISFASMYWTNHLFDSYYPLTYTELLLWLALSKPLFMMGWCWLCYACATGRGGFVNKFFGWKGFSITSNLSFEVCSLHVLVLLYRPAVSREHIIYTNYYLWTISMFDYVVTLLISGVFYVILSGPLANLVNILMGNMFESLTPEDWEQEKNRSVIYQRVDHINQTIDKLNRLKNITDKIRQTYEPIVQRLGSRLSEVLMEIDLPNDCMRSLITIMTGIKDQKRWVKPCIQRAVEEPYIGYDECLELKGPDSELNKPTFTGQYCWLGMTNTVFNERTYDEMGELINWTMINAWLEDRTAILDGIRTVLSFWVLYNHIAFLDFIPITSKSSSKSMAKKIFFSYSHFFYKNFHLIETFFCIAGKYTIFRQQWALYY</sequence>
<keyword evidence="3" id="KW-1185">Reference proteome</keyword>
<name>A0A7R9PV53_9ACAR</name>
<keyword evidence="1" id="KW-1133">Transmembrane helix</keyword>
<feature type="transmembrane region" description="Helical" evidence="1">
    <location>
        <begin position="161"/>
        <end position="187"/>
    </location>
</feature>
<keyword evidence="1" id="KW-0812">Transmembrane</keyword>
<dbReference type="PANTHER" id="PTHR11161">
    <property type="entry name" value="O-ACYLTRANSFERASE"/>
    <property type="match status" value="1"/>
</dbReference>
<proteinExistence type="predicted"/>
<feature type="transmembrane region" description="Helical" evidence="1">
    <location>
        <begin position="93"/>
        <end position="114"/>
    </location>
</feature>
<protein>
    <submittedName>
        <fullName evidence="2">Uncharacterized protein</fullName>
    </submittedName>
</protein>
<dbReference type="OrthoDB" id="6414878at2759"/>
<gene>
    <name evidence="2" type="ORF">OSB1V03_LOCUS2340</name>
</gene>
<feature type="non-terminal residue" evidence="2">
    <location>
        <position position="1"/>
    </location>
</feature>
<dbReference type="EMBL" id="CAJPIZ010000797">
    <property type="protein sequence ID" value="CAG2102300.1"/>
    <property type="molecule type" value="Genomic_DNA"/>
</dbReference>
<evidence type="ECO:0000313" key="3">
    <source>
        <dbReference type="Proteomes" id="UP000759131"/>
    </source>
</evidence>
<feature type="transmembrane region" description="Helical" evidence="1">
    <location>
        <begin position="126"/>
        <end position="154"/>
    </location>
</feature>
<dbReference type="PANTHER" id="PTHR11161:SF0">
    <property type="entry name" value="O-ACYLTRANSFERASE LIKE PROTEIN"/>
    <property type="match status" value="1"/>
</dbReference>
<feature type="transmembrane region" description="Helical" evidence="1">
    <location>
        <begin position="274"/>
        <end position="294"/>
    </location>
</feature>